<organism evidence="1">
    <name type="scientific">Clostridium acetobutylicum</name>
    <dbReference type="NCBI Taxonomy" id="1488"/>
    <lineage>
        <taxon>Bacteria</taxon>
        <taxon>Bacillati</taxon>
        <taxon>Bacillota</taxon>
        <taxon>Clostridia</taxon>
        <taxon>Eubacteriales</taxon>
        <taxon>Clostridiaceae</taxon>
        <taxon>Clostridium</taxon>
    </lineage>
</organism>
<name>O32325_CLOAT</name>
<dbReference type="PIR" id="T46840">
    <property type="entry name" value="T46840"/>
</dbReference>
<proteinExistence type="predicted"/>
<reference evidence="1" key="2">
    <citation type="journal article" date="1997" name="J. Bacteriol.">
        <title>The kdp system of Clostridium acetobutylicum: cloning, sequencing, and transcriptional regulation in response to potassium concentration.</title>
        <authorList>
            <person name="Treuner-Lange A."/>
            <person name="Kuhn A."/>
            <person name="Duerre P."/>
        </authorList>
    </citation>
    <scope>NUCLEOTIDE SEQUENCE</scope>
    <source>
        <strain evidence="1">DSM 792</strain>
    </source>
</reference>
<dbReference type="AlphaFoldDB" id="O32325"/>
<reference evidence="1" key="1">
    <citation type="submission" date="1996-01" db="EMBL/GenBank/DDBJ databases">
        <authorList>
            <person name="Treuner A."/>
        </authorList>
    </citation>
    <scope>NUCLEOTIDE SEQUENCE</scope>
    <source>
        <strain evidence="1">DSM 792</strain>
    </source>
</reference>
<accession>O32325</accession>
<protein>
    <submittedName>
        <fullName evidence="1">Uncharacterized protein</fullName>
    </submittedName>
</protein>
<evidence type="ECO:0000313" key="1">
    <source>
        <dbReference type="EMBL" id="AAC45475.1"/>
    </source>
</evidence>
<dbReference type="EMBL" id="U44892">
    <property type="protein sequence ID" value="AAC45475.1"/>
    <property type="molecule type" value="Genomic_DNA"/>
</dbReference>
<sequence length="31" mass="3720">MLDVIFLVLIVLGFLFLRYFINWCEGTINKK</sequence>